<dbReference type="STRING" id="23.BEL05_04890"/>
<evidence type="ECO:0000313" key="2">
    <source>
        <dbReference type="Proteomes" id="UP000095230"/>
    </source>
</evidence>
<dbReference type="InterPro" id="IPR015943">
    <property type="entry name" value="WD40/YVTN_repeat-like_dom_sf"/>
</dbReference>
<accession>A0A1E5IP91</accession>
<comment type="caution">
    <text evidence="1">The sequence shown here is derived from an EMBL/GenBank/DDBJ whole genome shotgun (WGS) entry which is preliminary data.</text>
</comment>
<dbReference type="Proteomes" id="UP000095230">
    <property type="component" value="Unassembled WGS sequence"/>
</dbReference>
<protein>
    <submittedName>
        <fullName evidence="1">Uncharacterized protein</fullName>
    </submittedName>
</protein>
<organism evidence="1 2">
    <name type="scientific">Shewanella colwelliana</name>
    <name type="common">Alteromonas colwelliana</name>
    <dbReference type="NCBI Taxonomy" id="23"/>
    <lineage>
        <taxon>Bacteria</taxon>
        <taxon>Pseudomonadati</taxon>
        <taxon>Pseudomonadota</taxon>
        <taxon>Gammaproteobacteria</taxon>
        <taxon>Alteromonadales</taxon>
        <taxon>Shewanellaceae</taxon>
        <taxon>Shewanella</taxon>
    </lineage>
</organism>
<dbReference type="OrthoDB" id="6263650at2"/>
<reference evidence="1 2" key="1">
    <citation type="submission" date="2016-07" db="EMBL/GenBank/DDBJ databases">
        <title>Whole-genome of two Shewanella species isolated from a digestive organ of sea cucumber Apostichopus japonicus Selenka 1867.</title>
        <authorList>
            <person name="Hong H.-H."/>
            <person name="Choi H."/>
            <person name="Cheon S."/>
            <person name="Oh J.-S."/>
            <person name="Lee H.-G."/>
            <person name="Park C."/>
        </authorList>
    </citation>
    <scope>NUCLEOTIDE SEQUENCE [LARGE SCALE GENOMIC DNA]</scope>
    <source>
        <strain evidence="1 2">CSB03KR</strain>
    </source>
</reference>
<dbReference type="SUPFAM" id="SSF110296">
    <property type="entry name" value="Oligoxyloglucan reducing end-specific cellobiohydrolase"/>
    <property type="match status" value="1"/>
</dbReference>
<dbReference type="EMBL" id="MCBT01000048">
    <property type="protein sequence ID" value="OEG72316.1"/>
    <property type="molecule type" value="Genomic_DNA"/>
</dbReference>
<evidence type="ECO:0000313" key="1">
    <source>
        <dbReference type="EMBL" id="OEG72316.1"/>
    </source>
</evidence>
<dbReference type="AlphaFoldDB" id="A0A1E5IP91"/>
<dbReference type="Gene3D" id="2.130.10.10">
    <property type="entry name" value="YVTN repeat-like/Quinoprotein amine dehydrogenase"/>
    <property type="match status" value="1"/>
</dbReference>
<name>A0A1E5IP91_SHECO</name>
<proteinExistence type="predicted"/>
<gene>
    <name evidence="1" type="ORF">BEL05_04890</name>
</gene>
<sequence length="517" mass="55877">MIYNTVIHNGFARLAAVGKFFGLVSAGGIVEVELLKVGKQVFKSKMWVGMDLNHPIDFDEIVIRGDNGAIEVWAAQISMSQSRYSNSGAKALRTNKMLVNGSVQLTGADLTRTAVRVRTNKDIYIGGAAVSGLGWRLAAGSVEEFPVAGGLFAFKEPPALSIASSSYVGEFSDFVVAGAKSEFFYESDDGAVRLSHAFNTFPKISIDGGAWEPHPAFTTLALTSGNSIKSPITDSFFFVRMTGSNGTSSFSYCQYTIYESRDGGRTFSQYAFIDANTKVSQDVINNSTTSLKLTLIGNILSISQSGICIGFNVVTKEWDAIGGGEIEGSVANGSLFNGAAFLSDDFSQIIYLSQWDAKLRRSGDRGNNWQELGGRTFSAVRFDSNLHFMAIKDSSSKRIMLSNDGGLSFVESTEAAPNGAEDYPSYIGDGLYLKFTAQYLKSLKLNSVTAQVDIEVAADTHAPSEASVQDGGFITNSGVVYRFMNVDDATYRRVDKWQLDLKGDLTPAVVEVMELLS</sequence>
<dbReference type="RefSeq" id="WP_069672128.1">
    <property type="nucleotide sequence ID" value="NZ_MCBT01000048.1"/>
</dbReference>